<gene>
    <name evidence="1" type="ORF">LCGC14_0483720</name>
</gene>
<reference evidence="1" key="1">
    <citation type="journal article" date="2015" name="Nature">
        <title>Complex archaea that bridge the gap between prokaryotes and eukaryotes.</title>
        <authorList>
            <person name="Spang A."/>
            <person name="Saw J.H."/>
            <person name="Jorgensen S.L."/>
            <person name="Zaremba-Niedzwiedzka K."/>
            <person name="Martijn J."/>
            <person name="Lind A.E."/>
            <person name="van Eijk R."/>
            <person name="Schleper C."/>
            <person name="Guy L."/>
            <person name="Ettema T.J."/>
        </authorList>
    </citation>
    <scope>NUCLEOTIDE SEQUENCE</scope>
</reference>
<proteinExistence type="predicted"/>
<name>A0A0F9UVK8_9ZZZZ</name>
<comment type="caution">
    <text evidence="1">The sequence shown here is derived from an EMBL/GenBank/DDBJ whole genome shotgun (WGS) entry which is preliminary data.</text>
</comment>
<sequence>MIKRHEVKLNLNITAFVLADSEDEAVVFFSKELERSIMGVSHDMSYGIEIDDQSFDLQQSEATEL</sequence>
<protein>
    <submittedName>
        <fullName evidence="1">Uncharacterized protein</fullName>
    </submittedName>
</protein>
<evidence type="ECO:0000313" key="1">
    <source>
        <dbReference type="EMBL" id="KKN65196.1"/>
    </source>
</evidence>
<dbReference type="AlphaFoldDB" id="A0A0F9UVK8"/>
<accession>A0A0F9UVK8</accession>
<dbReference type="EMBL" id="LAZR01000531">
    <property type="protein sequence ID" value="KKN65196.1"/>
    <property type="molecule type" value="Genomic_DNA"/>
</dbReference>
<organism evidence="1">
    <name type="scientific">marine sediment metagenome</name>
    <dbReference type="NCBI Taxonomy" id="412755"/>
    <lineage>
        <taxon>unclassified sequences</taxon>
        <taxon>metagenomes</taxon>
        <taxon>ecological metagenomes</taxon>
    </lineage>
</organism>